<organism evidence="1 2">
    <name type="scientific">Hibiscus sabdariffa</name>
    <name type="common">roselle</name>
    <dbReference type="NCBI Taxonomy" id="183260"/>
    <lineage>
        <taxon>Eukaryota</taxon>
        <taxon>Viridiplantae</taxon>
        <taxon>Streptophyta</taxon>
        <taxon>Embryophyta</taxon>
        <taxon>Tracheophyta</taxon>
        <taxon>Spermatophyta</taxon>
        <taxon>Magnoliopsida</taxon>
        <taxon>eudicotyledons</taxon>
        <taxon>Gunneridae</taxon>
        <taxon>Pentapetalae</taxon>
        <taxon>rosids</taxon>
        <taxon>malvids</taxon>
        <taxon>Malvales</taxon>
        <taxon>Malvaceae</taxon>
        <taxon>Malvoideae</taxon>
        <taxon>Hibiscus</taxon>
    </lineage>
</organism>
<keyword evidence="2" id="KW-1185">Reference proteome</keyword>
<evidence type="ECO:0000313" key="1">
    <source>
        <dbReference type="EMBL" id="KAK9002429.1"/>
    </source>
</evidence>
<reference evidence="1 2" key="1">
    <citation type="journal article" date="2024" name="G3 (Bethesda)">
        <title>Genome assembly of Hibiscus sabdariffa L. provides insights into metabolisms of medicinal natural products.</title>
        <authorList>
            <person name="Kim T."/>
        </authorList>
    </citation>
    <scope>NUCLEOTIDE SEQUENCE [LARGE SCALE GENOMIC DNA]</scope>
    <source>
        <strain evidence="1">TK-2024</strain>
        <tissue evidence="1">Old leaves</tissue>
    </source>
</reference>
<dbReference type="EMBL" id="JBBPBN010000035">
    <property type="protein sequence ID" value="KAK9002429.1"/>
    <property type="molecule type" value="Genomic_DNA"/>
</dbReference>
<dbReference type="Proteomes" id="UP001396334">
    <property type="component" value="Unassembled WGS sequence"/>
</dbReference>
<proteinExistence type="predicted"/>
<evidence type="ECO:0000313" key="2">
    <source>
        <dbReference type="Proteomes" id="UP001396334"/>
    </source>
</evidence>
<accession>A0ABR2QP20</accession>
<comment type="caution">
    <text evidence="1">The sequence shown here is derived from an EMBL/GenBank/DDBJ whole genome shotgun (WGS) entry which is preliminary data.</text>
</comment>
<sequence length="78" mass="9058">MFQATRFRVLLRASKPDQNNLEFYLILWSRSSFEPRLVYNTYYMHLQNRLLATTASNQTTLLASDSSWSSVSIHSSPV</sequence>
<protein>
    <submittedName>
        <fullName evidence="1">Uncharacterized protein</fullName>
    </submittedName>
</protein>
<gene>
    <name evidence="1" type="ORF">V6N11_025107</name>
</gene>
<name>A0ABR2QP20_9ROSI</name>